<dbReference type="Pfam" id="PF05145">
    <property type="entry name" value="AbrB"/>
    <property type="match status" value="2"/>
</dbReference>
<feature type="transmembrane region" description="Helical" evidence="1">
    <location>
        <begin position="311"/>
        <end position="330"/>
    </location>
</feature>
<keyword evidence="1" id="KW-1133">Transmembrane helix</keyword>
<feature type="transmembrane region" description="Helical" evidence="1">
    <location>
        <begin position="342"/>
        <end position="363"/>
    </location>
</feature>
<dbReference type="EMBL" id="FOQA01000005">
    <property type="protein sequence ID" value="SFI02866.1"/>
    <property type="molecule type" value="Genomic_DNA"/>
</dbReference>
<dbReference type="PIRSF" id="PIRSF038991">
    <property type="entry name" value="Protein_AbrB"/>
    <property type="match status" value="1"/>
</dbReference>
<dbReference type="GO" id="GO:0016020">
    <property type="term" value="C:membrane"/>
    <property type="evidence" value="ECO:0007669"/>
    <property type="project" value="InterPro"/>
</dbReference>
<feature type="transmembrane region" description="Helical" evidence="1">
    <location>
        <begin position="82"/>
        <end position="107"/>
    </location>
</feature>
<feature type="transmembrane region" description="Helical" evidence="1">
    <location>
        <begin position="145"/>
        <end position="162"/>
    </location>
</feature>
<evidence type="ECO:0000256" key="1">
    <source>
        <dbReference type="SAM" id="Phobius"/>
    </source>
</evidence>
<dbReference type="STRING" id="69895.SAMN05192551_105189"/>
<organism evidence="2 3">
    <name type="scientific">Tindallia magadiensis</name>
    <dbReference type="NCBI Taxonomy" id="69895"/>
    <lineage>
        <taxon>Bacteria</taxon>
        <taxon>Bacillati</taxon>
        <taxon>Bacillota</taxon>
        <taxon>Clostridia</taxon>
        <taxon>Peptostreptococcales</taxon>
        <taxon>Tindalliaceae</taxon>
        <taxon>Tindallia</taxon>
    </lineage>
</organism>
<feature type="transmembrane region" description="Helical" evidence="1">
    <location>
        <begin position="280"/>
        <end position="302"/>
    </location>
</feature>
<sequence>MELSGMLFLITIGITGYLLFYILGLPTPALLGPFFMVMVAIALGFPLEPVAPVVTRGLQVILGTFIGFGIDRKVLGNMKKLLIPSVLIILWTLVITFGLGSVLIYYFNIDPATAFLSTAPSGLAESAMLAMEVEAEVGMVSMFQLTRFLLTLLLFPVIIRVLDKKAKNSAKNPYHTLVLMRWKKLLGINRDRKKSNGNRETVFLQVKTFLIGMAGAMVGVILSIPAGALMGSFLAVMVMSLAGSRMGKPHENIRTFMQLGVGSTLGLNVSQASWLDLKSVFLPMIAFTVLMFLTSFGLYLVLMKLTKWDQYSCIISVAPAGVTPMTILAYEHADHPLEVSLLHMVRLMTVKVVILPILVMYLMSL</sequence>
<name>A0A1I3EV73_9FIRM</name>
<keyword evidence="3" id="KW-1185">Reference proteome</keyword>
<accession>A0A1I3EV73</accession>
<dbReference type="InterPro" id="IPR007820">
    <property type="entry name" value="AbrB_fam"/>
</dbReference>
<dbReference type="AlphaFoldDB" id="A0A1I3EV73"/>
<keyword evidence="1" id="KW-0812">Transmembrane</keyword>
<feature type="transmembrane region" description="Helical" evidence="1">
    <location>
        <begin position="202"/>
        <end position="222"/>
    </location>
</feature>
<gene>
    <name evidence="2" type="ORF">SAMN05192551_105189</name>
</gene>
<evidence type="ECO:0000313" key="3">
    <source>
        <dbReference type="Proteomes" id="UP000199287"/>
    </source>
</evidence>
<dbReference type="Proteomes" id="UP000199287">
    <property type="component" value="Unassembled WGS sequence"/>
</dbReference>
<dbReference type="PANTHER" id="PTHR38457:SF1">
    <property type="entry name" value="REGULATOR ABRB-RELATED"/>
    <property type="match status" value="1"/>
</dbReference>
<reference evidence="3" key="1">
    <citation type="submission" date="2016-10" db="EMBL/GenBank/DDBJ databases">
        <authorList>
            <person name="Varghese N."/>
            <person name="Submissions S."/>
        </authorList>
    </citation>
    <scope>NUCLEOTIDE SEQUENCE [LARGE SCALE GENOMIC DNA]</scope>
    <source>
        <strain evidence="3">Z-7934</strain>
    </source>
</reference>
<feature type="transmembrane region" description="Helical" evidence="1">
    <location>
        <begin position="53"/>
        <end position="70"/>
    </location>
</feature>
<protein>
    <submittedName>
        <fullName evidence="2">Membrane protein AbrB duplication</fullName>
    </submittedName>
</protein>
<evidence type="ECO:0000313" key="2">
    <source>
        <dbReference type="EMBL" id="SFI02866.1"/>
    </source>
</evidence>
<dbReference type="RefSeq" id="WP_177208872.1">
    <property type="nucleotide sequence ID" value="NZ_FOQA01000005.1"/>
</dbReference>
<proteinExistence type="predicted"/>
<dbReference type="PANTHER" id="PTHR38457">
    <property type="entry name" value="REGULATOR ABRB-RELATED"/>
    <property type="match status" value="1"/>
</dbReference>
<keyword evidence="1" id="KW-0472">Membrane</keyword>
<feature type="transmembrane region" description="Helical" evidence="1">
    <location>
        <begin position="6"/>
        <end position="23"/>
    </location>
</feature>
<dbReference type="GO" id="GO:0010468">
    <property type="term" value="P:regulation of gene expression"/>
    <property type="evidence" value="ECO:0007669"/>
    <property type="project" value="InterPro"/>
</dbReference>